<dbReference type="EMBL" id="CP012673">
    <property type="protein sequence ID" value="AUX41396.1"/>
    <property type="molecule type" value="Genomic_DNA"/>
</dbReference>
<proteinExistence type="predicted"/>
<accession>A0A2L0EQ26</accession>
<reference evidence="1 2" key="1">
    <citation type="submission" date="2015-09" db="EMBL/GenBank/DDBJ databases">
        <title>Sorangium comparison.</title>
        <authorList>
            <person name="Zaburannyi N."/>
            <person name="Bunk B."/>
            <person name="Overmann J."/>
            <person name="Mueller R."/>
        </authorList>
    </citation>
    <scope>NUCLEOTIDE SEQUENCE [LARGE SCALE GENOMIC DNA]</scope>
    <source>
        <strain evidence="1 2">So ce26</strain>
    </source>
</reference>
<sequence>MTLLATPRRDRVVALLSSTAGITSIGAVVDGPSRRTFAALLDRASVVSSDEVGLEAIGPDGEPIALSPPALASLLDELTRRSPGCLDRFLLTDARGGMLGLDGRELRAGGRVFDLAAPLEWRAFVFQEALGQQAIAVYQGTWVRQGTSEVVLVCLLPAITPALDGMDGALGPLDRGALRDLRLMQGTPEDPPPAEQRVAVDRLLMVPIRSALDKAPRPAAQASRARA</sequence>
<evidence type="ECO:0000313" key="1">
    <source>
        <dbReference type="EMBL" id="AUX41396.1"/>
    </source>
</evidence>
<dbReference type="Proteomes" id="UP000238348">
    <property type="component" value="Chromosome"/>
</dbReference>
<dbReference type="AlphaFoldDB" id="A0A2L0EQ26"/>
<name>A0A2L0EQ26_SORCE</name>
<organism evidence="1 2">
    <name type="scientific">Sorangium cellulosum</name>
    <name type="common">Polyangium cellulosum</name>
    <dbReference type="NCBI Taxonomy" id="56"/>
    <lineage>
        <taxon>Bacteria</taxon>
        <taxon>Pseudomonadati</taxon>
        <taxon>Myxococcota</taxon>
        <taxon>Polyangia</taxon>
        <taxon>Polyangiales</taxon>
        <taxon>Polyangiaceae</taxon>
        <taxon>Sorangium</taxon>
    </lineage>
</organism>
<evidence type="ECO:0000313" key="2">
    <source>
        <dbReference type="Proteomes" id="UP000238348"/>
    </source>
</evidence>
<gene>
    <name evidence="1" type="ORF">SOCE26_028080</name>
</gene>
<dbReference type="RefSeq" id="WP_234023646.1">
    <property type="nucleotide sequence ID" value="NZ_CP012673.1"/>
</dbReference>
<protein>
    <submittedName>
        <fullName evidence="1">Uncharacterized protein</fullName>
    </submittedName>
</protein>